<dbReference type="GeneID" id="90764057"/>
<proteinExistence type="predicted"/>
<reference evidence="1" key="1">
    <citation type="submission" date="2023-11" db="EMBL/GenBank/DDBJ databases">
        <title>Comparative genomics revealed phylogeny of phytopathogenic Pectobacterium aroidearum based on whole-genome sequencing and function of putative horizontal acquire islands in P. aroidearum PccS1.</title>
        <authorList>
            <person name="Fan J."/>
            <person name="Yang L."/>
        </authorList>
    </citation>
    <scope>NUCLEOTIDE SEQUENCE</scope>
    <source>
        <strain evidence="1">NJAU140</strain>
    </source>
</reference>
<comment type="caution">
    <text evidence="1">The sequence shown here is derived from an EMBL/GenBank/DDBJ whole genome shotgun (WGS) entry which is preliminary data.</text>
</comment>
<dbReference type="AlphaFoldDB" id="A0AAW9HFA5"/>
<sequence length="128" mass="15282">MLDMNYVNSLIDKHQIKAAEHIKQLEGKVANNQLNEHGWVYCEDIASYWSHSEVMYIPFTTIGYLDFLSKQIHAQSFINELRKIVSMDKNELEKLYFENTFSYWKHRNITRSIVNDKASEEFLDRVFK</sequence>
<accession>A0AAW9HFA5</accession>
<name>A0AAW9HFA5_9GAMM</name>
<evidence type="ECO:0000313" key="2">
    <source>
        <dbReference type="Proteomes" id="UP001269968"/>
    </source>
</evidence>
<protein>
    <submittedName>
        <fullName evidence="1">Uncharacterized protein</fullName>
    </submittedName>
</protein>
<dbReference type="Proteomes" id="UP001269968">
    <property type="component" value="Unassembled WGS sequence"/>
</dbReference>
<gene>
    <name evidence="1" type="ORF">SOV92_14800</name>
</gene>
<organism evidence="1 2">
    <name type="scientific">Pectobacterium brasiliense</name>
    <dbReference type="NCBI Taxonomy" id="180957"/>
    <lineage>
        <taxon>Bacteria</taxon>
        <taxon>Pseudomonadati</taxon>
        <taxon>Pseudomonadota</taxon>
        <taxon>Gammaproteobacteria</taxon>
        <taxon>Enterobacterales</taxon>
        <taxon>Pectobacteriaceae</taxon>
        <taxon>Pectobacterium</taxon>
    </lineage>
</organism>
<dbReference type="RefSeq" id="WP_107168506.1">
    <property type="nucleotide sequence ID" value="NZ_JAXHOZ010000059.1"/>
</dbReference>
<evidence type="ECO:0000313" key="1">
    <source>
        <dbReference type="EMBL" id="MDY4379079.1"/>
    </source>
</evidence>
<dbReference type="EMBL" id="JAXHOZ010000059">
    <property type="protein sequence ID" value="MDY4379079.1"/>
    <property type="molecule type" value="Genomic_DNA"/>
</dbReference>